<dbReference type="Proteomes" id="UP000078546">
    <property type="component" value="Unassembled WGS sequence"/>
</dbReference>
<sequence length="148" mass="16675">MGKLEEMLPSEYASWEKIKINFKNIVCLKVDLHECNQFWREKTLLPIFGFTVSIRLSGGKKKRAYTSPPFAPALNPSTLALVHGSYKSSPPNNAIHCANKIAISLHCTLQCSFSFCGAFFYLRFPLTFCPPGKMTEIEQILPLEQLTS</sequence>
<reference evidence="1" key="2">
    <citation type="submission" date="2016-05" db="EMBL/GenBank/DDBJ databases">
        <authorList>
            <person name="Lavstsen T."/>
            <person name="Jespersen J.S."/>
        </authorList>
    </citation>
    <scope>NUCLEOTIDE SEQUENCE [LARGE SCALE GENOMIC DNA]</scope>
</reference>
<evidence type="ECO:0000313" key="1">
    <source>
        <dbReference type="EMBL" id="SBS86288.1"/>
    </source>
</evidence>
<dbReference type="EMBL" id="FLQU01000483">
    <property type="protein sequence ID" value="SBS86288.1"/>
    <property type="molecule type" value="Genomic_DNA"/>
</dbReference>
<accession>A0A1A8W3P9</accession>
<name>A0A1A8W3P9_PLAOA</name>
<dbReference type="AlphaFoldDB" id="A0A1A8W3P9"/>
<dbReference type="EMBL" id="FLQV01000616">
    <property type="protein sequence ID" value="SBS96659.1"/>
    <property type="molecule type" value="Genomic_DNA"/>
</dbReference>
<reference evidence="3 4" key="1">
    <citation type="submission" date="2016-05" db="EMBL/GenBank/DDBJ databases">
        <authorList>
            <person name="Naeem Raeece"/>
        </authorList>
    </citation>
    <scope>NUCLEOTIDE SEQUENCE [LARGE SCALE GENOMIC DNA]</scope>
</reference>
<gene>
    <name evidence="2" type="ORF">POVCU1_033300</name>
    <name evidence="1" type="ORF">POVCU2_0036320</name>
</gene>
<dbReference type="Proteomes" id="UP000078560">
    <property type="component" value="Unassembled WGS sequence"/>
</dbReference>
<evidence type="ECO:0000313" key="4">
    <source>
        <dbReference type="Proteomes" id="UP000078560"/>
    </source>
</evidence>
<evidence type="ECO:0000313" key="3">
    <source>
        <dbReference type="Proteomes" id="UP000078546"/>
    </source>
</evidence>
<proteinExistence type="predicted"/>
<evidence type="ECO:0000313" key="2">
    <source>
        <dbReference type="EMBL" id="SBS96659.1"/>
    </source>
</evidence>
<protein>
    <submittedName>
        <fullName evidence="1">Uncharacterized protein</fullName>
    </submittedName>
</protein>
<organism evidence="1 4">
    <name type="scientific">Plasmodium ovale curtisi</name>
    <dbReference type="NCBI Taxonomy" id="864141"/>
    <lineage>
        <taxon>Eukaryota</taxon>
        <taxon>Sar</taxon>
        <taxon>Alveolata</taxon>
        <taxon>Apicomplexa</taxon>
        <taxon>Aconoidasida</taxon>
        <taxon>Haemosporida</taxon>
        <taxon>Plasmodiidae</taxon>
        <taxon>Plasmodium</taxon>
        <taxon>Plasmodium (Plasmodium)</taxon>
    </lineage>
</organism>